<keyword evidence="3" id="KW-0175">Coiled coil</keyword>
<dbReference type="EMBL" id="BMLF01000001">
    <property type="protein sequence ID" value="GGL91583.1"/>
    <property type="molecule type" value="Genomic_DNA"/>
</dbReference>
<dbReference type="InterPro" id="IPR023347">
    <property type="entry name" value="Lysozyme_dom_sf"/>
</dbReference>
<evidence type="ECO:0000256" key="3">
    <source>
        <dbReference type="SAM" id="Coils"/>
    </source>
</evidence>
<comment type="caution">
    <text evidence="6">The sequence shown here is derived from an EMBL/GenBank/DDBJ whole genome shotgun (WGS) entry which is preliminary data.</text>
</comment>
<accession>A0A917SRN5</accession>
<dbReference type="Gene3D" id="1.10.530.40">
    <property type="match status" value="1"/>
</dbReference>
<dbReference type="RefSeq" id="WP_028286081.1">
    <property type="nucleotide sequence ID" value="NZ_BMLF01000001.1"/>
</dbReference>
<name>A0A917SRN5_9RHOB</name>
<keyword evidence="7" id="KW-1185">Reference proteome</keyword>
<keyword evidence="2" id="KW-0081">Bacteriolytic enzyme</keyword>
<evidence type="ECO:0000256" key="4">
    <source>
        <dbReference type="SAM" id="MobiDB-lite"/>
    </source>
</evidence>
<keyword evidence="1" id="KW-0929">Antimicrobial</keyword>
<keyword evidence="5" id="KW-0472">Membrane</keyword>
<evidence type="ECO:0000313" key="6">
    <source>
        <dbReference type="EMBL" id="GGL91583.1"/>
    </source>
</evidence>
<reference evidence="6" key="2">
    <citation type="submission" date="2020-09" db="EMBL/GenBank/DDBJ databases">
        <authorList>
            <person name="Sun Q."/>
            <person name="Zhou Y."/>
        </authorList>
    </citation>
    <scope>NUCLEOTIDE SEQUENCE</scope>
    <source>
        <strain evidence="6">CGMCC 1.6293</strain>
    </source>
</reference>
<evidence type="ECO:0000256" key="1">
    <source>
        <dbReference type="ARBA" id="ARBA00022529"/>
    </source>
</evidence>
<reference evidence="6" key="1">
    <citation type="journal article" date="2014" name="Int. J. Syst. Evol. Microbiol.">
        <title>Complete genome sequence of Corynebacterium casei LMG S-19264T (=DSM 44701T), isolated from a smear-ripened cheese.</title>
        <authorList>
            <consortium name="US DOE Joint Genome Institute (JGI-PGF)"/>
            <person name="Walter F."/>
            <person name="Albersmeier A."/>
            <person name="Kalinowski J."/>
            <person name="Ruckert C."/>
        </authorList>
    </citation>
    <scope>NUCLEOTIDE SEQUENCE</scope>
    <source>
        <strain evidence="6">CGMCC 1.6293</strain>
    </source>
</reference>
<gene>
    <name evidence="6" type="ORF">GCM10011534_12210</name>
</gene>
<dbReference type="GO" id="GO:0003796">
    <property type="term" value="F:lysozyme activity"/>
    <property type="evidence" value="ECO:0007669"/>
    <property type="project" value="InterPro"/>
</dbReference>
<evidence type="ECO:0008006" key="8">
    <source>
        <dbReference type="Google" id="ProtNLM"/>
    </source>
</evidence>
<feature type="coiled-coil region" evidence="3">
    <location>
        <begin position="11"/>
        <end position="94"/>
    </location>
</feature>
<dbReference type="SUPFAM" id="SSF53955">
    <property type="entry name" value="Lysozyme-like"/>
    <property type="match status" value="1"/>
</dbReference>
<proteinExistence type="predicted"/>
<evidence type="ECO:0000313" key="7">
    <source>
        <dbReference type="Proteomes" id="UP000649829"/>
    </source>
</evidence>
<feature type="compositionally biased region" description="Basic and acidic residues" evidence="4">
    <location>
        <begin position="597"/>
        <end position="624"/>
    </location>
</feature>
<organism evidence="6 7">
    <name type="scientific">Pseudooceanicola nanhaiensis</name>
    <dbReference type="NCBI Taxonomy" id="375761"/>
    <lineage>
        <taxon>Bacteria</taxon>
        <taxon>Pseudomonadati</taxon>
        <taxon>Pseudomonadota</taxon>
        <taxon>Alphaproteobacteria</taxon>
        <taxon>Rhodobacterales</taxon>
        <taxon>Paracoccaceae</taxon>
        <taxon>Pseudooceanicola</taxon>
    </lineage>
</organism>
<feature type="region of interest" description="Disordered" evidence="4">
    <location>
        <begin position="596"/>
        <end position="624"/>
    </location>
</feature>
<dbReference type="Proteomes" id="UP000649829">
    <property type="component" value="Unassembled WGS sequence"/>
</dbReference>
<sequence>MADESDTERLRIILELEAERAEKQAKSLERQIGALERRFDPLAKATQRYERDQRTLNKALEKGAIDADRHRVAMDKVEKEYQDAQAAAARATQAIDANSAANGRAVQAANANAAAQSRMAGFMNRNRSMFQQAGYQVGDFAVQVQGGTSAITAFTQQGSQMLGVFGVFGAIAGAALAVGAPLAASFFKNAEGAKDAKKGVDALTDALDSYREYARIADTSTKELREEFGEFADEVRNAAGYLAKVSVSRAMTALATAIDPMRAGIRAAKDDLDELDRATEDFERQRGLGVASSQQLQVFREVMEAARDAAYDSAKAIGLMPDEVRAISRALDDLEKAESMEEIATKAAEALAVIEKFYPEGAKLPPALAEAAVHLETIIKASGSAVEAAAELADEYERGEGALKRMSDEARKMSAYQGYQQSRTSGAWLSRSDGMQSATELIKQREGFLDAGKWDVNHFRAGYGSDTKTDPVSGAITTITEGMRVTIAEAEADLRRRIGTYFDAIIREIGQDRFDALSGAQKGSLASLMHNYGAGEFRSGGDLGGVVAAIQSGRMNVAADEIARLGSHNGGINRERRLEEASAFGGASDPVIAAGKAQDEAAKERDREREAAAKRRADELEREREAREKYNVSLTESVERQELEMSLISSSAAVRAEELAKFDLLNDAKQRGIDLDEEMAGTGQTYREVIEAKAAAIGELVQQLERQEMAQKQTAEQAKFYASIQQQLKDGLVDAIVEGENFADVLSNVAKMLAKAALQAALFGDGPMGGGGSGLLGGLLSGLFGGGIGGKRAGGGPVAGGIPYLVNENTPHSEVFVPSQSGAILNVPQAQAALRGSAAGAGGSSVVRVELSPDLVGAILAEARGQSVQITRQGMSEYSTAVAPGRQAQISRDPRVRY</sequence>
<keyword evidence="5" id="KW-1133">Transmembrane helix</keyword>
<protein>
    <recommendedName>
        <fullName evidence="8">Bacteriophage tail tape measure N-terminal domain-containing protein</fullName>
    </recommendedName>
</protein>
<feature type="transmembrane region" description="Helical" evidence="5">
    <location>
        <begin position="162"/>
        <end position="187"/>
    </location>
</feature>
<dbReference type="InterPro" id="IPR023346">
    <property type="entry name" value="Lysozyme-like_dom_sf"/>
</dbReference>
<keyword evidence="5" id="KW-0812">Transmembrane</keyword>
<dbReference type="GO" id="GO:0042742">
    <property type="term" value="P:defense response to bacterium"/>
    <property type="evidence" value="ECO:0007669"/>
    <property type="project" value="UniProtKB-KW"/>
</dbReference>
<evidence type="ECO:0000256" key="5">
    <source>
        <dbReference type="SAM" id="Phobius"/>
    </source>
</evidence>
<evidence type="ECO:0000256" key="2">
    <source>
        <dbReference type="ARBA" id="ARBA00022638"/>
    </source>
</evidence>
<dbReference type="GO" id="GO:0031640">
    <property type="term" value="P:killing of cells of another organism"/>
    <property type="evidence" value="ECO:0007669"/>
    <property type="project" value="UniProtKB-KW"/>
</dbReference>
<dbReference type="AlphaFoldDB" id="A0A917SRN5"/>